<evidence type="ECO:0000256" key="4">
    <source>
        <dbReference type="ARBA" id="ARBA00023136"/>
    </source>
</evidence>
<reference evidence="6" key="1">
    <citation type="submission" date="2020-10" db="EMBL/GenBank/DDBJ databases">
        <title>Ca. Dormibacterota MAGs.</title>
        <authorList>
            <person name="Montgomery K."/>
        </authorList>
    </citation>
    <scope>NUCLEOTIDE SEQUENCE [LARGE SCALE GENOMIC DNA]</scope>
    <source>
        <strain evidence="6">SC8812_S17_10</strain>
    </source>
</reference>
<feature type="transmembrane region" description="Helical" evidence="5">
    <location>
        <begin position="26"/>
        <end position="51"/>
    </location>
</feature>
<evidence type="ECO:0000313" key="6">
    <source>
        <dbReference type="EMBL" id="MBJ7601563.1"/>
    </source>
</evidence>
<dbReference type="AlphaFoldDB" id="A0A934NC08"/>
<accession>A0A934NC08</accession>
<evidence type="ECO:0000256" key="2">
    <source>
        <dbReference type="ARBA" id="ARBA00022692"/>
    </source>
</evidence>
<organism evidence="6 7">
    <name type="scientific">Candidatus Nephthysia bennettiae</name>
    <dbReference type="NCBI Taxonomy" id="3127016"/>
    <lineage>
        <taxon>Bacteria</taxon>
        <taxon>Bacillati</taxon>
        <taxon>Candidatus Dormiibacterota</taxon>
        <taxon>Candidatus Dormibacteria</taxon>
        <taxon>Candidatus Dormibacterales</taxon>
        <taxon>Candidatus Dormibacteraceae</taxon>
        <taxon>Candidatus Nephthysia</taxon>
    </lineage>
</organism>
<dbReference type="EMBL" id="JAEKNR010000251">
    <property type="protein sequence ID" value="MBJ7601563.1"/>
    <property type="molecule type" value="Genomic_DNA"/>
</dbReference>
<evidence type="ECO:0000313" key="7">
    <source>
        <dbReference type="Proteomes" id="UP000612893"/>
    </source>
</evidence>
<protein>
    <submittedName>
        <fullName evidence="6">VIT family protein</fullName>
    </submittedName>
</protein>
<name>A0A934NC08_9BACT</name>
<feature type="transmembrane region" description="Helical" evidence="5">
    <location>
        <begin position="57"/>
        <end position="76"/>
    </location>
</feature>
<dbReference type="GO" id="GO:0012505">
    <property type="term" value="C:endomembrane system"/>
    <property type="evidence" value="ECO:0007669"/>
    <property type="project" value="UniProtKB-SubCell"/>
</dbReference>
<proteinExistence type="predicted"/>
<evidence type="ECO:0000256" key="5">
    <source>
        <dbReference type="SAM" id="Phobius"/>
    </source>
</evidence>
<keyword evidence="4 5" id="KW-0472">Membrane</keyword>
<evidence type="ECO:0000256" key="3">
    <source>
        <dbReference type="ARBA" id="ARBA00022989"/>
    </source>
</evidence>
<dbReference type="CDD" id="cd02432">
    <property type="entry name" value="Nodulin-21_like_1"/>
    <property type="match status" value="1"/>
</dbReference>
<evidence type="ECO:0000256" key="1">
    <source>
        <dbReference type="ARBA" id="ARBA00004127"/>
    </source>
</evidence>
<dbReference type="PANTHER" id="PTHR31851">
    <property type="entry name" value="FE(2+)/MN(2+) TRANSPORTER PCL1"/>
    <property type="match status" value="1"/>
</dbReference>
<gene>
    <name evidence="6" type="ORF">JF922_26245</name>
</gene>
<keyword evidence="7" id="KW-1185">Reference proteome</keyword>
<dbReference type="Proteomes" id="UP000612893">
    <property type="component" value="Unassembled WGS sequence"/>
</dbReference>
<feature type="transmembrane region" description="Helical" evidence="5">
    <location>
        <begin position="187"/>
        <end position="204"/>
    </location>
</feature>
<dbReference type="Pfam" id="PF01988">
    <property type="entry name" value="VIT1"/>
    <property type="match status" value="1"/>
</dbReference>
<comment type="subcellular location">
    <subcellularLocation>
        <location evidence="1">Endomembrane system</location>
        <topology evidence="1">Multi-pass membrane protein</topology>
    </subcellularLocation>
</comment>
<keyword evidence="3 5" id="KW-1133">Transmembrane helix</keyword>
<keyword evidence="2 5" id="KW-0812">Transmembrane</keyword>
<comment type="caution">
    <text evidence="6">The sequence shown here is derived from an EMBL/GenBank/DDBJ whole genome shotgun (WGS) entry which is preliminary data.</text>
</comment>
<feature type="transmembrane region" description="Helical" evidence="5">
    <location>
        <begin position="159"/>
        <end position="181"/>
    </location>
</feature>
<dbReference type="InterPro" id="IPR008217">
    <property type="entry name" value="Ccc1_fam"/>
</dbReference>
<sequence length="243" mass="24906">MKRQDPQRDRFGSRHRLKVHRSGRAGWLRAAVLGADDGIVSTASLMIGVAASAAPGSAVLVAGFAGLVAGAMSMAAGEYVSVSSQRDAEEADIKLESTELERDPSRELDELTELYVRRGLERPLARTVAERLSAVNPLDTHLREELGLRQATMARPVQAALVSALSFAAGAALPLFVAIIAPASARIAAIAIAALVSLAVLGIVGGRVGGASGTRAALRVMAGGAVAMAVTALIGRLVGAVGL</sequence>
<feature type="transmembrane region" description="Helical" evidence="5">
    <location>
        <begin position="216"/>
        <end position="238"/>
    </location>
</feature>